<accession>E6LDD5</accession>
<dbReference type="Proteomes" id="UP000010296">
    <property type="component" value="Unassembled WGS sequence"/>
</dbReference>
<evidence type="ECO:0000313" key="3">
    <source>
        <dbReference type="Proteomes" id="UP000010296"/>
    </source>
</evidence>
<dbReference type="HOGENOM" id="CLU_2105202_0_0_9"/>
<feature type="transmembrane region" description="Helical" evidence="1">
    <location>
        <begin position="32"/>
        <end position="54"/>
    </location>
</feature>
<evidence type="ECO:0000256" key="1">
    <source>
        <dbReference type="SAM" id="Phobius"/>
    </source>
</evidence>
<evidence type="ECO:0000313" key="2">
    <source>
        <dbReference type="EMBL" id="EFU74809.1"/>
    </source>
</evidence>
<keyword evidence="3" id="KW-1185">Reference proteome</keyword>
<dbReference type="EMBL" id="AEPV01000012">
    <property type="protein sequence ID" value="EFU74809.1"/>
    <property type="molecule type" value="Genomic_DNA"/>
</dbReference>
<organism evidence="2 3">
    <name type="scientific">Enterococcus italicus (strain DSM 15952 / CCUG 50447 / LMG 22039 / TP 1.5)</name>
    <dbReference type="NCBI Taxonomy" id="888064"/>
    <lineage>
        <taxon>Bacteria</taxon>
        <taxon>Bacillati</taxon>
        <taxon>Bacillota</taxon>
        <taxon>Bacilli</taxon>
        <taxon>Lactobacillales</taxon>
        <taxon>Enterococcaceae</taxon>
        <taxon>Enterococcus</taxon>
    </lineage>
</organism>
<sequence>MKILYFLEIFLKSGEDETKSFSYKPKTIQSEVIFKLLDWMVLVISSVLFMNVLIRAKRNCHNLVIGVPIAALSAIRHKFTKFKKQISKFLNVLLRAERFFLQPWLIGVPIAAPRQ</sequence>
<dbReference type="AlphaFoldDB" id="E6LDD5"/>
<comment type="caution">
    <text evidence="2">The sequence shown here is derived from an EMBL/GenBank/DDBJ whole genome shotgun (WGS) entry which is preliminary data.</text>
</comment>
<gene>
    <name evidence="2" type="ORF">HMPREF9088_0375</name>
</gene>
<proteinExistence type="predicted"/>
<reference evidence="2 3" key="1">
    <citation type="submission" date="2010-12" db="EMBL/GenBank/DDBJ databases">
        <authorList>
            <person name="Muzny D."/>
            <person name="Qin X."/>
            <person name="Deng J."/>
            <person name="Jiang H."/>
            <person name="Liu Y."/>
            <person name="Qu J."/>
            <person name="Song X.-Z."/>
            <person name="Zhang L."/>
            <person name="Thornton R."/>
            <person name="Coyle M."/>
            <person name="Francisco L."/>
            <person name="Jackson L."/>
            <person name="Javaid M."/>
            <person name="Korchina V."/>
            <person name="Kovar C."/>
            <person name="Mata R."/>
            <person name="Mathew T."/>
            <person name="Ngo R."/>
            <person name="Nguyen L."/>
            <person name="Nguyen N."/>
            <person name="Okwuonu G."/>
            <person name="Ongeri F."/>
            <person name="Pham C."/>
            <person name="Simmons D."/>
            <person name="Wilczek-Boney K."/>
            <person name="Hale W."/>
            <person name="Jakkamsetti A."/>
            <person name="Pham P."/>
            <person name="Ruth R."/>
            <person name="San Lucas F."/>
            <person name="Warren J."/>
            <person name="Zhang J."/>
            <person name="Zhao Z."/>
            <person name="Zhou C."/>
            <person name="Zhu D."/>
            <person name="Lee S."/>
            <person name="Bess C."/>
            <person name="Blankenburg K."/>
            <person name="Forbes L."/>
            <person name="Fu Q."/>
            <person name="Gubbala S."/>
            <person name="Hirani K."/>
            <person name="Jayaseelan J.C."/>
            <person name="Lara F."/>
            <person name="Munidasa M."/>
            <person name="Palculict T."/>
            <person name="Patil S."/>
            <person name="Pu L.-L."/>
            <person name="Saada N."/>
            <person name="Tang L."/>
            <person name="Weissenberger G."/>
            <person name="Zhu Y."/>
            <person name="Hemphill L."/>
            <person name="Shang Y."/>
            <person name="Youmans B."/>
            <person name="Ayvaz T."/>
            <person name="Ross M."/>
            <person name="Santibanez J."/>
            <person name="Aqrawi P."/>
            <person name="Gross S."/>
            <person name="Joshi V."/>
            <person name="Fowler G."/>
            <person name="Nazareth L."/>
            <person name="Reid J."/>
            <person name="Worley K."/>
            <person name="Petrosino J."/>
            <person name="Highlander S."/>
            <person name="Gibbs R."/>
        </authorList>
    </citation>
    <scope>NUCLEOTIDE SEQUENCE [LARGE SCALE GENOMIC DNA]</scope>
    <source>
        <strain evidence="3">DSM 15952 / CCUG 50447 / LMG 22039 / TP 1.5</strain>
    </source>
</reference>
<keyword evidence="1" id="KW-0812">Transmembrane</keyword>
<dbReference type="RefSeq" id="WP_007207396.1">
    <property type="nucleotide sequence ID" value="NZ_GL622241.1"/>
</dbReference>
<keyword evidence="1" id="KW-0472">Membrane</keyword>
<name>E6LDD5_ENTI1</name>
<keyword evidence="1" id="KW-1133">Transmembrane helix</keyword>
<protein>
    <submittedName>
        <fullName evidence="2">Uncharacterized protein</fullName>
    </submittedName>
</protein>